<dbReference type="PRINTS" id="PR00953">
    <property type="entry name" value="TYPE3IMRPROT"/>
</dbReference>
<keyword evidence="8 10" id="KW-0975">Bacterial flagellum</keyword>
<evidence type="ECO:0000256" key="3">
    <source>
        <dbReference type="ARBA" id="ARBA00021717"/>
    </source>
</evidence>
<keyword evidence="11" id="KW-0969">Cilium</keyword>
<evidence type="ECO:0000256" key="7">
    <source>
        <dbReference type="ARBA" id="ARBA00023136"/>
    </source>
</evidence>
<keyword evidence="12" id="KW-1185">Reference proteome</keyword>
<keyword evidence="4 10" id="KW-1003">Cell membrane</keyword>
<evidence type="ECO:0000256" key="5">
    <source>
        <dbReference type="ARBA" id="ARBA00022692"/>
    </source>
</evidence>
<dbReference type="PANTHER" id="PTHR30065">
    <property type="entry name" value="FLAGELLAR BIOSYNTHETIC PROTEIN FLIR"/>
    <property type="match status" value="1"/>
</dbReference>
<evidence type="ECO:0000313" key="12">
    <source>
        <dbReference type="Proteomes" id="UP000653358"/>
    </source>
</evidence>
<dbReference type="InterPro" id="IPR006303">
    <property type="entry name" value="FliR"/>
</dbReference>
<feature type="transmembrane region" description="Helical" evidence="10">
    <location>
        <begin position="43"/>
        <end position="62"/>
    </location>
</feature>
<sequence>MMLVTFDMNQYLIFLLASCRAAGVIFFNPIFGRSSVPTTLKIGLSLVIAMFSVYSIGSTQVIDYTIIEFMGAMLQGFVIGFVIGLIMQSFLAIFQISGELIDMQIGLSMASMYDPASKANITATGNMFGAMYVLLFFVSNCHLALINVVIKSYQVIPVGFGYIDQRVGVFFVELIGYIFLYALQVAIPIIVTELIAEFAVGVMMRLVPNISVFVINLQLKIIIGLIVILTIIPTLAGFMTKINMIMMEKITQILSFFM</sequence>
<dbReference type="Pfam" id="PF01311">
    <property type="entry name" value="Bac_export_1"/>
    <property type="match status" value="1"/>
</dbReference>
<evidence type="ECO:0000256" key="2">
    <source>
        <dbReference type="ARBA" id="ARBA00009772"/>
    </source>
</evidence>
<keyword evidence="11" id="KW-0966">Cell projection</keyword>
<dbReference type="InterPro" id="IPR002010">
    <property type="entry name" value="T3SS_IM_R"/>
</dbReference>
<keyword evidence="11" id="KW-0282">Flagellum</keyword>
<accession>A0ABR6WLN3</accession>
<evidence type="ECO:0000256" key="8">
    <source>
        <dbReference type="ARBA" id="ARBA00023143"/>
    </source>
</evidence>
<evidence type="ECO:0000256" key="4">
    <source>
        <dbReference type="ARBA" id="ARBA00022475"/>
    </source>
</evidence>
<comment type="caution">
    <text evidence="11">The sequence shown here is derived from an EMBL/GenBank/DDBJ whole genome shotgun (WGS) entry which is preliminary data.</text>
</comment>
<feature type="transmembrane region" description="Helical" evidence="10">
    <location>
        <begin position="12"/>
        <end position="31"/>
    </location>
</feature>
<keyword evidence="6 10" id="KW-1133">Transmembrane helix</keyword>
<dbReference type="Proteomes" id="UP000653358">
    <property type="component" value="Unassembled WGS sequence"/>
</dbReference>
<feature type="transmembrane region" description="Helical" evidence="10">
    <location>
        <begin position="170"/>
        <end position="191"/>
    </location>
</feature>
<evidence type="ECO:0000256" key="10">
    <source>
        <dbReference type="RuleBase" id="RU362071"/>
    </source>
</evidence>
<proteinExistence type="inferred from homology"/>
<feature type="transmembrane region" description="Helical" evidence="10">
    <location>
        <begin position="74"/>
        <end position="94"/>
    </location>
</feature>
<feature type="transmembrane region" description="Helical" evidence="10">
    <location>
        <begin position="128"/>
        <end position="150"/>
    </location>
</feature>
<protein>
    <recommendedName>
        <fullName evidence="3 9">Flagellar biosynthetic protein FliR</fullName>
    </recommendedName>
</protein>
<keyword evidence="7 10" id="KW-0472">Membrane</keyword>
<comment type="subcellular location">
    <subcellularLocation>
        <location evidence="10">Cell membrane</location>
        <topology evidence="10">Multi-pass membrane protein</topology>
    </subcellularLocation>
    <subcellularLocation>
        <location evidence="10">Bacterial flagellum basal body</location>
    </subcellularLocation>
</comment>
<keyword evidence="5 10" id="KW-0812">Transmembrane</keyword>
<gene>
    <name evidence="11" type="primary">fliR</name>
    <name evidence="11" type="ORF">GH807_08475</name>
</gene>
<evidence type="ECO:0000256" key="9">
    <source>
        <dbReference type="NCBIfam" id="TIGR01400"/>
    </source>
</evidence>
<dbReference type="PANTHER" id="PTHR30065:SF1">
    <property type="entry name" value="SURFACE PRESENTATION OF ANTIGENS PROTEIN SPAR"/>
    <property type="match status" value="1"/>
</dbReference>
<organism evidence="11 12">
    <name type="scientific">Acetobacterium tundrae</name>
    <dbReference type="NCBI Taxonomy" id="132932"/>
    <lineage>
        <taxon>Bacteria</taxon>
        <taxon>Bacillati</taxon>
        <taxon>Bacillota</taxon>
        <taxon>Clostridia</taxon>
        <taxon>Eubacteriales</taxon>
        <taxon>Eubacteriaceae</taxon>
        <taxon>Acetobacterium</taxon>
    </lineage>
</organism>
<comment type="function">
    <text evidence="1 10">Role in flagellar biosynthesis.</text>
</comment>
<evidence type="ECO:0000313" key="11">
    <source>
        <dbReference type="EMBL" id="MBC3797080.1"/>
    </source>
</evidence>
<dbReference type="EMBL" id="WJBB01000008">
    <property type="protein sequence ID" value="MBC3797080.1"/>
    <property type="molecule type" value="Genomic_DNA"/>
</dbReference>
<reference evidence="11 12" key="1">
    <citation type="journal article" date="2020" name="mSystems">
        <title>Defining Genomic and Predicted Metabolic Features of the Acetobacterium Genus.</title>
        <authorList>
            <person name="Ross D.E."/>
            <person name="Marshall C.W."/>
            <person name="Gulliver D."/>
            <person name="May H.D."/>
            <person name="Norman R.S."/>
        </authorList>
    </citation>
    <scope>NUCLEOTIDE SEQUENCE [LARGE SCALE GENOMIC DNA]</scope>
    <source>
        <strain evidence="11 12">DSM 9173</strain>
    </source>
</reference>
<evidence type="ECO:0000256" key="1">
    <source>
        <dbReference type="ARBA" id="ARBA00002578"/>
    </source>
</evidence>
<evidence type="ECO:0000256" key="6">
    <source>
        <dbReference type="ARBA" id="ARBA00022989"/>
    </source>
</evidence>
<dbReference type="NCBIfam" id="TIGR01400">
    <property type="entry name" value="fliR"/>
    <property type="match status" value="1"/>
</dbReference>
<comment type="similarity">
    <text evidence="2 10">Belongs to the FliR/MopE/SpaR family.</text>
</comment>
<feature type="transmembrane region" description="Helical" evidence="10">
    <location>
        <begin position="221"/>
        <end position="239"/>
    </location>
</feature>
<name>A0ABR6WLN3_9FIRM</name>